<dbReference type="Gene3D" id="3.40.710.10">
    <property type="entry name" value="DD-peptidase/beta-lactamase superfamily"/>
    <property type="match status" value="1"/>
</dbReference>
<dbReference type="OrthoDB" id="9766909at2"/>
<comment type="similarity">
    <text evidence="3">In the N-terminal section; belongs to the glycosyltransferase 51 family.</text>
</comment>
<sequence length="575" mass="64351">MSKRILLTGFLIAGLLTSLLFYCALLLVPLPLEKLQAPQAYRFYDRHDELIHVIISDDDFFRLAVDIDHLPPLYVQTLLLQEDQFFYQHPGVNPLAVLRALVANVTSGEVVSGASTITMQLARMLERSDRTVSAKLIEMFRALQLELRFSKAEILEHYLSIAPYGGNLEGLHAATYAYWGKPAAQLSPAQMALLVVLPKSPNRFRPDRNAGIAREQRNALLQKMHSADLIDQPTLARAMDEPVPRQRLSFPSEIPHLAWWLKQQHPQQTDFYTTIDSVVQARAQNIVQQHMGSLHGQGIHNTSVVVLDTATRELRALIGSADYFARQYEGANNGATALRSPGSTFKPFLYGLAIDEGLVAEKTQLADIPFSVAGYSPQNYAKTFRGQVTVREALVDSLNVVTVRLSQQLGIDKLYQLLKQGGISSLDQPAEYYGLPLVLGGAEVSLLELTNLYAALANYGEYQPYQTLRQLGGHVPPATKILSMEASWLVTDMMTDVERPDFPAIWQYSQSLPTVAWKTGTSYGNQDAWSVGYHPEYSIGVWAGNFDGTPAKRLVGAVRRHRYFLIYFNRWCVIR</sequence>
<dbReference type="GO" id="GO:0008658">
    <property type="term" value="F:penicillin binding"/>
    <property type="evidence" value="ECO:0007669"/>
    <property type="project" value="InterPro"/>
</dbReference>
<accession>A0A222FFW0</accession>
<evidence type="ECO:0000256" key="5">
    <source>
        <dbReference type="ARBA" id="ARBA00022670"/>
    </source>
</evidence>
<dbReference type="SUPFAM" id="SSF53955">
    <property type="entry name" value="Lysozyme-like"/>
    <property type="match status" value="1"/>
</dbReference>
<dbReference type="EC" id="2.4.99.28" evidence="10"/>
<keyword evidence="7" id="KW-0808">Transferase</keyword>
<dbReference type="GO" id="GO:0009252">
    <property type="term" value="P:peptidoglycan biosynthetic process"/>
    <property type="evidence" value="ECO:0007669"/>
    <property type="project" value="UniProtKB-UniPathway"/>
</dbReference>
<evidence type="ECO:0000259" key="12">
    <source>
        <dbReference type="Pfam" id="PF00905"/>
    </source>
</evidence>
<dbReference type="UniPathway" id="UPA00219"/>
<dbReference type="AlphaFoldDB" id="A0A222FFW0"/>
<dbReference type="PANTHER" id="PTHR32282">
    <property type="entry name" value="BINDING PROTEIN TRANSPEPTIDASE, PUTATIVE-RELATED"/>
    <property type="match status" value="1"/>
</dbReference>
<comment type="similarity">
    <text evidence="2">In the C-terminal section; belongs to the transpeptidase family.</text>
</comment>
<dbReference type="NCBIfam" id="TIGR02073">
    <property type="entry name" value="PBP_1c"/>
    <property type="match status" value="1"/>
</dbReference>
<evidence type="ECO:0000256" key="10">
    <source>
        <dbReference type="ARBA" id="ARBA00044770"/>
    </source>
</evidence>
<dbReference type="GO" id="GO:0004180">
    <property type="term" value="F:carboxypeptidase activity"/>
    <property type="evidence" value="ECO:0007669"/>
    <property type="project" value="UniProtKB-KW"/>
</dbReference>
<evidence type="ECO:0000313" key="15">
    <source>
        <dbReference type="Proteomes" id="UP000202440"/>
    </source>
</evidence>
<dbReference type="GO" id="GO:0006508">
    <property type="term" value="P:proteolysis"/>
    <property type="evidence" value="ECO:0007669"/>
    <property type="project" value="UniProtKB-KW"/>
</dbReference>
<reference evidence="14 15" key="1">
    <citation type="submission" date="2017-07" db="EMBL/GenBank/DDBJ databases">
        <title>Annotated genome sequence of Bacterioplanes sanyensis isolated from Red Sea.</title>
        <authorList>
            <person name="Rehman Z.U."/>
        </authorList>
    </citation>
    <scope>NUCLEOTIDE SEQUENCE [LARGE SCALE GENOMIC DNA]</scope>
    <source>
        <strain evidence="14 15">NV9</strain>
    </source>
</reference>
<evidence type="ECO:0000256" key="2">
    <source>
        <dbReference type="ARBA" id="ARBA00007090"/>
    </source>
</evidence>
<gene>
    <name evidence="14" type="primary">pbpC</name>
    <name evidence="14" type="ORF">CHH28_03950</name>
</gene>
<keyword evidence="5" id="KW-0645">Protease</keyword>
<dbReference type="InterPro" id="IPR036950">
    <property type="entry name" value="PBP_transglycosylase"/>
</dbReference>
<dbReference type="SUPFAM" id="SSF56601">
    <property type="entry name" value="beta-lactamase/transpeptidase-like"/>
    <property type="match status" value="1"/>
</dbReference>
<dbReference type="GO" id="GO:0008955">
    <property type="term" value="F:peptidoglycan glycosyltransferase activity"/>
    <property type="evidence" value="ECO:0007669"/>
    <property type="project" value="UniProtKB-EC"/>
</dbReference>
<feature type="domain" description="Penicillin-binding protein transpeptidase" evidence="12">
    <location>
        <begin position="303"/>
        <end position="535"/>
    </location>
</feature>
<evidence type="ECO:0000256" key="3">
    <source>
        <dbReference type="ARBA" id="ARBA00007739"/>
    </source>
</evidence>
<evidence type="ECO:0000256" key="8">
    <source>
        <dbReference type="ARBA" id="ARBA00022801"/>
    </source>
</evidence>
<dbReference type="KEGG" id="bsan:CHH28_03950"/>
<comment type="catalytic activity">
    <reaction evidence="11">
        <text>[GlcNAc-(1-&gt;4)-Mur2Ac(oyl-L-Ala-gamma-D-Glu-L-Lys-D-Ala-D-Ala)](n)-di-trans,octa-cis-undecaprenyl diphosphate + beta-D-GlcNAc-(1-&gt;4)-Mur2Ac(oyl-L-Ala-gamma-D-Glu-L-Lys-D-Ala-D-Ala)-di-trans,octa-cis-undecaprenyl diphosphate = [GlcNAc-(1-&gt;4)-Mur2Ac(oyl-L-Ala-gamma-D-Glu-L-Lys-D-Ala-D-Ala)](n+1)-di-trans,octa-cis-undecaprenyl diphosphate + di-trans,octa-cis-undecaprenyl diphosphate + H(+)</text>
        <dbReference type="Rhea" id="RHEA:23708"/>
        <dbReference type="Rhea" id="RHEA-COMP:9602"/>
        <dbReference type="Rhea" id="RHEA-COMP:9603"/>
        <dbReference type="ChEBI" id="CHEBI:15378"/>
        <dbReference type="ChEBI" id="CHEBI:58405"/>
        <dbReference type="ChEBI" id="CHEBI:60033"/>
        <dbReference type="ChEBI" id="CHEBI:78435"/>
        <dbReference type="EC" id="2.4.99.28"/>
    </reaction>
</comment>
<dbReference type="InterPro" id="IPR001264">
    <property type="entry name" value="Glyco_trans_51"/>
</dbReference>
<organism evidence="14 15">
    <name type="scientific">Bacterioplanes sanyensis</name>
    <dbReference type="NCBI Taxonomy" id="1249553"/>
    <lineage>
        <taxon>Bacteria</taxon>
        <taxon>Pseudomonadati</taxon>
        <taxon>Pseudomonadota</taxon>
        <taxon>Gammaproteobacteria</taxon>
        <taxon>Oceanospirillales</taxon>
        <taxon>Oceanospirillaceae</taxon>
        <taxon>Bacterioplanes</taxon>
    </lineage>
</organism>
<keyword evidence="9" id="KW-0511">Multifunctional enzyme</keyword>
<keyword evidence="6" id="KW-0328">Glycosyltransferase</keyword>
<evidence type="ECO:0000259" key="13">
    <source>
        <dbReference type="Pfam" id="PF00912"/>
    </source>
</evidence>
<dbReference type="Proteomes" id="UP000202440">
    <property type="component" value="Chromosome"/>
</dbReference>
<dbReference type="Gene3D" id="1.10.3810.10">
    <property type="entry name" value="Biosynthetic peptidoglycan transglycosylase-like"/>
    <property type="match status" value="1"/>
</dbReference>
<evidence type="ECO:0000256" key="6">
    <source>
        <dbReference type="ARBA" id="ARBA00022676"/>
    </source>
</evidence>
<keyword evidence="4" id="KW-0121">Carboxypeptidase</keyword>
<dbReference type="EMBL" id="CP022530">
    <property type="protein sequence ID" value="ASP37878.1"/>
    <property type="molecule type" value="Genomic_DNA"/>
</dbReference>
<dbReference type="InterPro" id="IPR012338">
    <property type="entry name" value="Beta-lactam/transpept-like"/>
</dbReference>
<dbReference type="InterPro" id="IPR001460">
    <property type="entry name" value="PCN-bd_Tpept"/>
</dbReference>
<evidence type="ECO:0000313" key="14">
    <source>
        <dbReference type="EMBL" id="ASP37878.1"/>
    </source>
</evidence>
<evidence type="ECO:0000256" key="9">
    <source>
        <dbReference type="ARBA" id="ARBA00023268"/>
    </source>
</evidence>
<feature type="domain" description="Glycosyl transferase family 51" evidence="13">
    <location>
        <begin position="62"/>
        <end position="225"/>
    </location>
</feature>
<evidence type="ECO:0000256" key="7">
    <source>
        <dbReference type="ARBA" id="ARBA00022679"/>
    </source>
</evidence>
<dbReference type="PANTHER" id="PTHR32282:SF15">
    <property type="entry name" value="PENICILLIN-BINDING PROTEIN 1C"/>
    <property type="match status" value="1"/>
</dbReference>
<name>A0A222FFW0_9GAMM</name>
<dbReference type="Pfam" id="PF00912">
    <property type="entry name" value="Transgly"/>
    <property type="match status" value="1"/>
</dbReference>
<comment type="pathway">
    <text evidence="1">Cell wall biogenesis; peptidoglycan biosynthesis.</text>
</comment>
<dbReference type="InterPro" id="IPR011815">
    <property type="entry name" value="PBP_1c"/>
</dbReference>
<evidence type="ECO:0000256" key="1">
    <source>
        <dbReference type="ARBA" id="ARBA00004752"/>
    </source>
</evidence>
<keyword evidence="8" id="KW-0378">Hydrolase</keyword>
<keyword evidence="15" id="KW-1185">Reference proteome</keyword>
<proteinExistence type="inferred from homology"/>
<evidence type="ECO:0000256" key="4">
    <source>
        <dbReference type="ARBA" id="ARBA00022645"/>
    </source>
</evidence>
<protein>
    <recommendedName>
        <fullName evidence="10">peptidoglycan glycosyltransferase</fullName>
        <ecNumber evidence="10">2.4.99.28</ecNumber>
    </recommendedName>
</protein>
<evidence type="ECO:0000256" key="11">
    <source>
        <dbReference type="ARBA" id="ARBA00049902"/>
    </source>
</evidence>
<dbReference type="InterPro" id="IPR023346">
    <property type="entry name" value="Lysozyme-like_dom_sf"/>
</dbReference>
<dbReference type="Pfam" id="PF00905">
    <property type="entry name" value="Transpeptidase"/>
    <property type="match status" value="1"/>
</dbReference>
<dbReference type="RefSeq" id="WP_094059087.1">
    <property type="nucleotide sequence ID" value="NZ_CP022530.1"/>
</dbReference>
<dbReference type="GO" id="GO:0030288">
    <property type="term" value="C:outer membrane-bounded periplasmic space"/>
    <property type="evidence" value="ECO:0007669"/>
    <property type="project" value="TreeGrafter"/>
</dbReference>
<dbReference type="InterPro" id="IPR050396">
    <property type="entry name" value="Glycosyltr_51/Transpeptidase"/>
</dbReference>